<accession>A0A146G1W8</accession>
<evidence type="ECO:0000256" key="1">
    <source>
        <dbReference type="SAM" id="SignalP"/>
    </source>
</evidence>
<dbReference type="Proteomes" id="UP000076023">
    <property type="component" value="Unassembled WGS sequence"/>
</dbReference>
<feature type="signal peptide" evidence="1">
    <location>
        <begin position="1"/>
        <end position="23"/>
    </location>
</feature>
<protein>
    <submittedName>
        <fullName evidence="2">Uncharacterized protein</fullName>
    </submittedName>
</protein>
<reference evidence="3" key="1">
    <citation type="journal article" date="2017" name="Genome Announc.">
        <title>Draft Genome Sequence of Terrimicrobium sacchariphilum NM-5T, a Facultative Anaerobic Soil Bacterium of the Class Spartobacteria.</title>
        <authorList>
            <person name="Qiu Y.L."/>
            <person name="Tourlousse D.M."/>
            <person name="Matsuura N."/>
            <person name="Ohashi A."/>
            <person name="Sekiguchi Y."/>
        </authorList>
    </citation>
    <scope>NUCLEOTIDE SEQUENCE [LARGE SCALE GENOMIC DNA]</scope>
    <source>
        <strain evidence="3">NM-5</strain>
    </source>
</reference>
<keyword evidence="3" id="KW-1185">Reference proteome</keyword>
<proteinExistence type="predicted"/>
<dbReference type="STRING" id="690879.TSACC_150"/>
<sequence length="178" mass="18644">MKRGAVLAVSLLGLLAGMFSALAADSRISVESFTCPVEKIREMGMEGMFLPGKQPVNAGKPEELPLDVKRPVRGILIPSVSAVVRRALAAEGIAIVSITPRVEGDKLVLEAPTLKNPAATISLGTKPVHKRDLSVTVDGVEAGQTNEGVLEPGSVLVLSVPGKEAGLATVFFLRLREA</sequence>
<dbReference type="EMBL" id="BDCO01000001">
    <property type="protein sequence ID" value="GAT31502.1"/>
    <property type="molecule type" value="Genomic_DNA"/>
</dbReference>
<evidence type="ECO:0000313" key="2">
    <source>
        <dbReference type="EMBL" id="GAT31502.1"/>
    </source>
</evidence>
<dbReference type="OrthoDB" id="9832064at2"/>
<comment type="caution">
    <text evidence="2">The sequence shown here is derived from an EMBL/GenBank/DDBJ whole genome shotgun (WGS) entry which is preliminary data.</text>
</comment>
<dbReference type="AlphaFoldDB" id="A0A146G1W8"/>
<dbReference type="InParanoid" id="A0A146G1W8"/>
<feature type="chain" id="PRO_5007524279" evidence="1">
    <location>
        <begin position="24"/>
        <end position="178"/>
    </location>
</feature>
<evidence type="ECO:0000313" key="3">
    <source>
        <dbReference type="Proteomes" id="UP000076023"/>
    </source>
</evidence>
<dbReference type="RefSeq" id="WP_075077398.1">
    <property type="nucleotide sequence ID" value="NZ_BDCO01000001.1"/>
</dbReference>
<gene>
    <name evidence="2" type="ORF">TSACC_150</name>
</gene>
<name>A0A146G1W8_TERSA</name>
<keyword evidence="1" id="KW-0732">Signal</keyword>
<organism evidence="2 3">
    <name type="scientific">Terrimicrobium sacchariphilum</name>
    <dbReference type="NCBI Taxonomy" id="690879"/>
    <lineage>
        <taxon>Bacteria</taxon>
        <taxon>Pseudomonadati</taxon>
        <taxon>Verrucomicrobiota</taxon>
        <taxon>Terrimicrobiia</taxon>
        <taxon>Terrimicrobiales</taxon>
        <taxon>Terrimicrobiaceae</taxon>
        <taxon>Terrimicrobium</taxon>
    </lineage>
</organism>